<evidence type="ECO:0000313" key="11">
    <source>
        <dbReference type="EMBL" id="CAH2051433.1"/>
    </source>
</evidence>
<dbReference type="Proteomes" id="UP000836841">
    <property type="component" value="Chromosome 3"/>
</dbReference>
<dbReference type="EMBL" id="OU466859">
    <property type="protein sequence ID" value="CAH2051433.1"/>
    <property type="molecule type" value="Genomic_DNA"/>
</dbReference>
<dbReference type="GO" id="GO:0005789">
    <property type="term" value="C:endoplasmic reticulum membrane"/>
    <property type="evidence" value="ECO:0007669"/>
    <property type="project" value="UniProtKB-SubCell"/>
</dbReference>
<feature type="transmembrane region" description="Helical" evidence="10">
    <location>
        <begin position="80"/>
        <end position="104"/>
    </location>
</feature>
<dbReference type="InterPro" id="IPR045033">
    <property type="entry name" value="PILS1/3/4/5/7"/>
</dbReference>
<evidence type="ECO:0000256" key="7">
    <source>
        <dbReference type="ARBA" id="ARBA00023294"/>
    </source>
</evidence>
<evidence type="ECO:0000256" key="10">
    <source>
        <dbReference type="SAM" id="Phobius"/>
    </source>
</evidence>
<keyword evidence="3 10" id="KW-0812">Transmembrane</keyword>
<dbReference type="AlphaFoldDB" id="A0AAU9RVU1"/>
<keyword evidence="12" id="KW-1185">Reference proteome</keyword>
<keyword evidence="4" id="KW-0256">Endoplasmic reticulum</keyword>
<evidence type="ECO:0000256" key="2">
    <source>
        <dbReference type="ARBA" id="ARBA00022448"/>
    </source>
</evidence>
<dbReference type="Pfam" id="PF03547">
    <property type="entry name" value="Mem_trans"/>
    <property type="match status" value="1"/>
</dbReference>
<evidence type="ECO:0000256" key="6">
    <source>
        <dbReference type="ARBA" id="ARBA00023136"/>
    </source>
</evidence>
<comment type="subcellular location">
    <subcellularLocation>
        <location evidence="1">Endoplasmic reticulum membrane</location>
        <topology evidence="1">Multi-pass membrane protein</topology>
    </subcellularLocation>
</comment>
<dbReference type="GO" id="GO:0009734">
    <property type="term" value="P:auxin-activated signaling pathway"/>
    <property type="evidence" value="ECO:0007669"/>
    <property type="project" value="UniProtKB-KW"/>
</dbReference>
<feature type="transmembrane region" description="Helical" evidence="10">
    <location>
        <begin position="12"/>
        <end position="41"/>
    </location>
</feature>
<evidence type="ECO:0000256" key="3">
    <source>
        <dbReference type="ARBA" id="ARBA00022692"/>
    </source>
</evidence>
<name>A0AAU9RVU1_THLAR</name>
<comment type="function">
    <text evidence="8">Involved in cellular auxin homeostasis by regulating auxin metabolism. Regulates intracellular auxin accumulation at the endoplasmic reticulum and thus auxin availability for nuclear auxin signaling.</text>
</comment>
<keyword evidence="5 10" id="KW-1133">Transmembrane helix</keyword>
<accession>A0AAU9RVU1</accession>
<comment type="similarity">
    <text evidence="9">Belongs to the auxin efflux carrier (TC 2.A.69.2) family.</text>
</comment>
<dbReference type="GO" id="GO:0080162">
    <property type="term" value="P:endoplasmic reticulum to cytosol auxin transport"/>
    <property type="evidence" value="ECO:0007669"/>
    <property type="project" value="InterPro"/>
</dbReference>
<proteinExistence type="inferred from homology"/>
<sequence>MQGLRSSAIKPVVVLGIVCARYIILPIIGIGIVKTAASFGFLPLDPLFQYVLMLQFTLPPAMTIGTMTQLHNVGQDECSMLMLWTYLIAIPALTVWSTIFLQLLV</sequence>
<evidence type="ECO:0000256" key="5">
    <source>
        <dbReference type="ARBA" id="ARBA00022989"/>
    </source>
</evidence>
<evidence type="ECO:0000256" key="1">
    <source>
        <dbReference type="ARBA" id="ARBA00004477"/>
    </source>
</evidence>
<gene>
    <name evidence="11" type="ORF">TAV2_LOCUS11094</name>
</gene>
<feature type="transmembrane region" description="Helical" evidence="10">
    <location>
        <begin position="47"/>
        <end position="68"/>
    </location>
</feature>
<evidence type="ECO:0000256" key="8">
    <source>
        <dbReference type="ARBA" id="ARBA00025100"/>
    </source>
</evidence>
<dbReference type="InterPro" id="IPR004776">
    <property type="entry name" value="Mem_transp_PIN-like"/>
</dbReference>
<dbReference type="PANTHER" id="PTHR31651:SF15">
    <property type="entry name" value="PROTEIN PIN-LIKES 5"/>
    <property type="match status" value="1"/>
</dbReference>
<reference evidence="11 12" key="1">
    <citation type="submission" date="2022-03" db="EMBL/GenBank/DDBJ databases">
        <authorList>
            <person name="Nunn A."/>
            <person name="Chopra R."/>
            <person name="Nunn A."/>
            <person name="Contreras Garrido A."/>
        </authorList>
    </citation>
    <scope>NUCLEOTIDE SEQUENCE [LARGE SCALE GENOMIC DNA]</scope>
</reference>
<keyword evidence="6 10" id="KW-0472">Membrane</keyword>
<dbReference type="PANTHER" id="PTHR31651">
    <property type="match status" value="1"/>
</dbReference>
<evidence type="ECO:0000256" key="9">
    <source>
        <dbReference type="ARBA" id="ARBA00025752"/>
    </source>
</evidence>
<evidence type="ECO:0000256" key="4">
    <source>
        <dbReference type="ARBA" id="ARBA00022824"/>
    </source>
</evidence>
<protein>
    <recommendedName>
        <fullName evidence="13">PIN-like protein</fullName>
    </recommendedName>
</protein>
<keyword evidence="2" id="KW-0813">Transport</keyword>
<keyword evidence="7" id="KW-0927">Auxin signaling pathway</keyword>
<evidence type="ECO:0008006" key="13">
    <source>
        <dbReference type="Google" id="ProtNLM"/>
    </source>
</evidence>
<organism evidence="11 12">
    <name type="scientific">Thlaspi arvense</name>
    <name type="common">Field penny-cress</name>
    <dbReference type="NCBI Taxonomy" id="13288"/>
    <lineage>
        <taxon>Eukaryota</taxon>
        <taxon>Viridiplantae</taxon>
        <taxon>Streptophyta</taxon>
        <taxon>Embryophyta</taxon>
        <taxon>Tracheophyta</taxon>
        <taxon>Spermatophyta</taxon>
        <taxon>Magnoliopsida</taxon>
        <taxon>eudicotyledons</taxon>
        <taxon>Gunneridae</taxon>
        <taxon>Pentapetalae</taxon>
        <taxon>rosids</taxon>
        <taxon>malvids</taxon>
        <taxon>Brassicales</taxon>
        <taxon>Brassicaceae</taxon>
        <taxon>Thlaspideae</taxon>
        <taxon>Thlaspi</taxon>
    </lineage>
</organism>
<evidence type="ECO:0000313" key="12">
    <source>
        <dbReference type="Proteomes" id="UP000836841"/>
    </source>
</evidence>